<proteinExistence type="predicted"/>
<evidence type="ECO:0000256" key="1">
    <source>
        <dbReference type="ARBA" id="ARBA00004141"/>
    </source>
</evidence>
<dbReference type="Pfam" id="PF13520">
    <property type="entry name" value="AA_permease_2"/>
    <property type="match status" value="1"/>
</dbReference>
<keyword evidence="4 5" id="KW-0472">Membrane</keyword>
<dbReference type="PANTHER" id="PTHR11785">
    <property type="entry name" value="AMINO ACID TRANSPORTER"/>
    <property type="match status" value="1"/>
</dbReference>
<sequence>MKGSNYNPGALVLAIYQGNWAFGGFTTLNYGSEEIEIVNFQKTLPRASLGGLIISAVIYVLVNVSYFAILTPQEIIDSSAVATTFIQRTVGNGPAFAVPAVVGFLLIGTLNGDVFSWS</sequence>
<evidence type="ECO:0000256" key="4">
    <source>
        <dbReference type="ARBA" id="ARBA00023136"/>
    </source>
</evidence>
<organism evidence="6 7">
    <name type="scientific">Caenorhabditis japonica</name>
    <dbReference type="NCBI Taxonomy" id="281687"/>
    <lineage>
        <taxon>Eukaryota</taxon>
        <taxon>Metazoa</taxon>
        <taxon>Ecdysozoa</taxon>
        <taxon>Nematoda</taxon>
        <taxon>Chromadorea</taxon>
        <taxon>Rhabditida</taxon>
        <taxon>Rhabditina</taxon>
        <taxon>Rhabditomorpha</taxon>
        <taxon>Rhabditoidea</taxon>
        <taxon>Rhabditidae</taxon>
        <taxon>Peloderinae</taxon>
        <taxon>Caenorhabditis</taxon>
    </lineage>
</organism>
<evidence type="ECO:0000313" key="7">
    <source>
        <dbReference type="Proteomes" id="UP000005237"/>
    </source>
</evidence>
<evidence type="ECO:0000256" key="2">
    <source>
        <dbReference type="ARBA" id="ARBA00022692"/>
    </source>
</evidence>
<dbReference type="AlphaFoldDB" id="A0A8R1DRP4"/>
<accession>A0A8R1DRP4</accession>
<dbReference type="Gene3D" id="1.20.1740.10">
    <property type="entry name" value="Amino acid/polyamine transporter I"/>
    <property type="match status" value="1"/>
</dbReference>
<reference evidence="6" key="2">
    <citation type="submission" date="2022-06" db="UniProtKB">
        <authorList>
            <consortium name="EnsemblMetazoa"/>
        </authorList>
    </citation>
    <scope>IDENTIFICATION</scope>
    <source>
        <strain evidence="6">DF5081</strain>
    </source>
</reference>
<name>A0A8R1DRP4_CAEJA</name>
<keyword evidence="3 5" id="KW-1133">Transmembrane helix</keyword>
<dbReference type="PANTHER" id="PTHR11785:SF117">
    <property type="entry name" value="AMINO ACID TRANSPORTER"/>
    <property type="match status" value="1"/>
</dbReference>
<comment type="subcellular location">
    <subcellularLocation>
        <location evidence="1">Membrane</location>
        <topology evidence="1">Multi-pass membrane protein</topology>
    </subcellularLocation>
</comment>
<dbReference type="Proteomes" id="UP000005237">
    <property type="component" value="Unassembled WGS sequence"/>
</dbReference>
<dbReference type="InterPro" id="IPR050598">
    <property type="entry name" value="AminoAcid_Transporter"/>
</dbReference>
<dbReference type="GO" id="GO:0016020">
    <property type="term" value="C:membrane"/>
    <property type="evidence" value="ECO:0007669"/>
    <property type="project" value="UniProtKB-SubCell"/>
</dbReference>
<evidence type="ECO:0000256" key="5">
    <source>
        <dbReference type="SAM" id="Phobius"/>
    </source>
</evidence>
<dbReference type="GO" id="GO:0015179">
    <property type="term" value="F:L-amino acid transmembrane transporter activity"/>
    <property type="evidence" value="ECO:0007669"/>
    <property type="project" value="TreeGrafter"/>
</dbReference>
<feature type="transmembrane region" description="Helical" evidence="5">
    <location>
        <begin position="49"/>
        <end position="69"/>
    </location>
</feature>
<keyword evidence="2 5" id="KW-0812">Transmembrane</keyword>
<feature type="transmembrane region" description="Helical" evidence="5">
    <location>
        <begin position="90"/>
        <end position="110"/>
    </location>
</feature>
<evidence type="ECO:0000256" key="3">
    <source>
        <dbReference type="ARBA" id="ARBA00022989"/>
    </source>
</evidence>
<reference evidence="7" key="1">
    <citation type="submission" date="2010-08" db="EMBL/GenBank/DDBJ databases">
        <authorList>
            <consortium name="Caenorhabditis japonica Sequencing Consortium"/>
            <person name="Wilson R.K."/>
        </authorList>
    </citation>
    <scope>NUCLEOTIDE SEQUENCE [LARGE SCALE GENOMIC DNA]</scope>
    <source>
        <strain evidence="7">DF5081</strain>
    </source>
</reference>
<protein>
    <submittedName>
        <fullName evidence="6">Uncharacterized protein</fullName>
    </submittedName>
</protein>
<evidence type="ECO:0000313" key="6">
    <source>
        <dbReference type="EnsemblMetazoa" id="CJA08899a.1"/>
    </source>
</evidence>
<dbReference type="InterPro" id="IPR002293">
    <property type="entry name" value="AA/rel_permease1"/>
</dbReference>
<keyword evidence="7" id="KW-1185">Reference proteome</keyword>
<dbReference type="EnsemblMetazoa" id="CJA08899a.1">
    <property type="protein sequence ID" value="CJA08899a.1"/>
    <property type="gene ID" value="WBGene00128104"/>
</dbReference>